<proteinExistence type="predicted"/>
<feature type="coiled-coil region" evidence="1">
    <location>
        <begin position="53"/>
        <end position="80"/>
    </location>
</feature>
<evidence type="ECO:0000313" key="3">
    <source>
        <dbReference type="EMBL" id="GFA91769.1"/>
    </source>
</evidence>
<accession>A0A699KJH4</accession>
<feature type="non-terminal residue" evidence="3">
    <location>
        <position position="470"/>
    </location>
</feature>
<dbReference type="AlphaFoldDB" id="A0A699KJH4"/>
<reference evidence="3" key="1">
    <citation type="journal article" date="2019" name="Sci. Rep.">
        <title>Draft genome of Tanacetum cinerariifolium, the natural source of mosquito coil.</title>
        <authorList>
            <person name="Yamashiro T."/>
            <person name="Shiraishi A."/>
            <person name="Satake H."/>
            <person name="Nakayama K."/>
        </authorList>
    </citation>
    <scope>NUCLEOTIDE SEQUENCE</scope>
</reference>
<feature type="region of interest" description="Disordered" evidence="2">
    <location>
        <begin position="302"/>
        <end position="360"/>
    </location>
</feature>
<dbReference type="EMBL" id="BKCJ010513870">
    <property type="protein sequence ID" value="GFA91769.1"/>
    <property type="molecule type" value="Genomic_DNA"/>
</dbReference>
<evidence type="ECO:0000256" key="2">
    <source>
        <dbReference type="SAM" id="MobiDB-lite"/>
    </source>
</evidence>
<feature type="compositionally biased region" description="Low complexity" evidence="2">
    <location>
        <begin position="331"/>
        <end position="342"/>
    </location>
</feature>
<comment type="caution">
    <text evidence="3">The sequence shown here is derived from an EMBL/GenBank/DDBJ whole genome shotgun (WGS) entry which is preliminary data.</text>
</comment>
<feature type="compositionally biased region" description="Polar residues" evidence="2">
    <location>
        <begin position="149"/>
        <end position="159"/>
    </location>
</feature>
<organism evidence="3">
    <name type="scientific">Tanacetum cinerariifolium</name>
    <name type="common">Dalmatian daisy</name>
    <name type="synonym">Chrysanthemum cinerariifolium</name>
    <dbReference type="NCBI Taxonomy" id="118510"/>
    <lineage>
        <taxon>Eukaryota</taxon>
        <taxon>Viridiplantae</taxon>
        <taxon>Streptophyta</taxon>
        <taxon>Embryophyta</taxon>
        <taxon>Tracheophyta</taxon>
        <taxon>Spermatophyta</taxon>
        <taxon>Magnoliopsida</taxon>
        <taxon>eudicotyledons</taxon>
        <taxon>Gunneridae</taxon>
        <taxon>Pentapetalae</taxon>
        <taxon>asterids</taxon>
        <taxon>campanulids</taxon>
        <taxon>Asterales</taxon>
        <taxon>Asteraceae</taxon>
        <taxon>Asteroideae</taxon>
        <taxon>Anthemideae</taxon>
        <taxon>Anthemidinae</taxon>
        <taxon>Tanacetum</taxon>
    </lineage>
</organism>
<keyword evidence="1" id="KW-0175">Coiled coil</keyword>
<gene>
    <name evidence="3" type="ORF">Tci_663741</name>
</gene>
<feature type="region of interest" description="Disordered" evidence="2">
    <location>
        <begin position="141"/>
        <end position="160"/>
    </location>
</feature>
<name>A0A699KJH4_TANCI</name>
<protein>
    <submittedName>
        <fullName evidence="3">Uncharacterized protein</fullName>
    </submittedName>
</protein>
<sequence>MDFTSSSSNSSSDNETGLEFVEARLLVYKQNESVLEENIKLFNIEVQLRDTALTTIRQNLDTTEKERDDLNLKLEKFQTSSKCLTDLLASQTSKKARLGYNTQVFTKAMFDCDNYYSSKSDSNSWPPSNLYDRFVPSGGYHDVPPPLSPSKTEQDLSPSPSAPIIKDWVSDFEENDMPHVIKDVPSSAQSPELVKSPRYSGSLFQAPIPMALPVPIRSQPHSKAFRRTKKTCFVCKSKTYLIKDCDFRDIKFFQRPYASRDIHKQYATLNHSKFPVHKVSFAASYQSQPILTTAARPVSAVKPKFSKTRPTLASHAVSRSQTPYRRPKSCPPSSSSRNSPSRVTVVEPSTGNPQQALKDKGVINSGCSRYMTGNMSYLSDFDELNGGYVAFGGNPKGGKIKGKGRFKTGKLRDASQVLLRVPRENNTYNVNLKNIIPSGDLPYLFAKATLDESNLWHRRLGHERQTTQSL</sequence>
<evidence type="ECO:0000256" key="1">
    <source>
        <dbReference type="SAM" id="Coils"/>
    </source>
</evidence>